<keyword evidence="2" id="KW-0732">Signal</keyword>
<sequence>MGNRSLINIVIVAGLIVLNLIGCSNAHSPSSSHQTLNHPRLPKAISDLKDVIVRRMGLHGQDDKLMVRGFDARDALVGQSVAYEFDIEFDNKVIPVRLVEDVNRWDPIDLPFFGLDEDDEEEPSKDLAEAKSDGRGHKRVSPVLAPFQLTGPMELWIHDADDIRLSLPHDVDAGILRKVMLADGAAVTVKGARSVSLRHPLELPLPLNRTGGSHLASGLIALAEHLRTASRTHDLNQQKPLLSLRIVGPTSLTSSSKENKNRLKLKRLGPGLVELSSPSVPAIMNVQEDPSPQPFPTVATATMWPLMSVNGSDANLRGLEELLTSVIGEKGEELGSFRLLKADVSAQTYIKIGFEVVKELGEGDVNWSAYPEWKTRPERARMHFEVLGRLEGERKVVPERVVQVQPFVIQDTIANNVLNRNMSLSTMPTVQPPPNYFTL</sequence>
<keyword evidence="4" id="KW-1185">Reference proteome</keyword>
<reference evidence="3" key="1">
    <citation type="journal article" date="2023" name="Nat. Commun.">
        <title>Diploid and tetraploid genomes of Acorus and the evolution of monocots.</title>
        <authorList>
            <person name="Ma L."/>
            <person name="Liu K.W."/>
            <person name="Li Z."/>
            <person name="Hsiao Y.Y."/>
            <person name="Qi Y."/>
            <person name="Fu T."/>
            <person name="Tang G.D."/>
            <person name="Zhang D."/>
            <person name="Sun W.H."/>
            <person name="Liu D.K."/>
            <person name="Li Y."/>
            <person name="Chen G.Z."/>
            <person name="Liu X.D."/>
            <person name="Liao X.Y."/>
            <person name="Jiang Y.T."/>
            <person name="Yu X."/>
            <person name="Hao Y."/>
            <person name="Huang J."/>
            <person name="Zhao X.W."/>
            <person name="Ke S."/>
            <person name="Chen Y.Y."/>
            <person name="Wu W.L."/>
            <person name="Hsu J.L."/>
            <person name="Lin Y.F."/>
            <person name="Huang M.D."/>
            <person name="Li C.Y."/>
            <person name="Huang L."/>
            <person name="Wang Z.W."/>
            <person name="Zhao X."/>
            <person name="Zhong W.Y."/>
            <person name="Peng D.H."/>
            <person name="Ahmad S."/>
            <person name="Lan S."/>
            <person name="Zhang J.S."/>
            <person name="Tsai W.C."/>
            <person name="Van de Peer Y."/>
            <person name="Liu Z.J."/>
        </authorList>
    </citation>
    <scope>NUCLEOTIDE SEQUENCE</scope>
    <source>
        <strain evidence="3">CP</strain>
    </source>
</reference>
<accession>A0AAV9DFY9</accession>
<evidence type="ECO:0000313" key="3">
    <source>
        <dbReference type="EMBL" id="KAK1300501.1"/>
    </source>
</evidence>
<protein>
    <recommendedName>
        <fullName evidence="5">Tunicamycin induced 1</fullName>
    </recommendedName>
</protein>
<gene>
    <name evidence="3" type="ORF">QJS10_CPB13g00012</name>
</gene>
<comment type="caution">
    <text evidence="3">The sequence shown here is derived from an EMBL/GenBank/DDBJ whole genome shotgun (WGS) entry which is preliminary data.</text>
</comment>
<dbReference type="EMBL" id="JAUJYO010000013">
    <property type="protein sequence ID" value="KAK1300501.1"/>
    <property type="molecule type" value="Genomic_DNA"/>
</dbReference>
<dbReference type="PANTHER" id="PTHR34454">
    <property type="entry name" value="TUNICAMYCIN INDUCED PROTEIN"/>
    <property type="match status" value="1"/>
</dbReference>
<evidence type="ECO:0000313" key="4">
    <source>
        <dbReference type="Proteomes" id="UP001180020"/>
    </source>
</evidence>
<evidence type="ECO:0000256" key="1">
    <source>
        <dbReference type="SAM" id="MobiDB-lite"/>
    </source>
</evidence>
<organism evidence="3 4">
    <name type="scientific">Acorus calamus</name>
    <name type="common">Sweet flag</name>
    <dbReference type="NCBI Taxonomy" id="4465"/>
    <lineage>
        <taxon>Eukaryota</taxon>
        <taxon>Viridiplantae</taxon>
        <taxon>Streptophyta</taxon>
        <taxon>Embryophyta</taxon>
        <taxon>Tracheophyta</taxon>
        <taxon>Spermatophyta</taxon>
        <taxon>Magnoliopsida</taxon>
        <taxon>Liliopsida</taxon>
        <taxon>Acoraceae</taxon>
        <taxon>Acorus</taxon>
    </lineage>
</organism>
<evidence type="ECO:0008006" key="5">
    <source>
        <dbReference type="Google" id="ProtNLM"/>
    </source>
</evidence>
<feature type="region of interest" description="Disordered" evidence="1">
    <location>
        <begin position="116"/>
        <end position="136"/>
    </location>
</feature>
<name>A0AAV9DFY9_ACOCL</name>
<feature type="chain" id="PRO_5043575058" description="Tunicamycin induced 1" evidence="2">
    <location>
        <begin position="27"/>
        <end position="439"/>
    </location>
</feature>
<dbReference type="AlphaFoldDB" id="A0AAV9DFY9"/>
<dbReference type="Proteomes" id="UP001180020">
    <property type="component" value="Unassembled WGS sequence"/>
</dbReference>
<feature type="compositionally biased region" description="Basic and acidic residues" evidence="1">
    <location>
        <begin position="124"/>
        <end position="135"/>
    </location>
</feature>
<evidence type="ECO:0000256" key="2">
    <source>
        <dbReference type="SAM" id="SignalP"/>
    </source>
</evidence>
<reference evidence="3" key="2">
    <citation type="submission" date="2023-06" db="EMBL/GenBank/DDBJ databases">
        <authorList>
            <person name="Ma L."/>
            <person name="Liu K.-W."/>
            <person name="Li Z."/>
            <person name="Hsiao Y.-Y."/>
            <person name="Qi Y."/>
            <person name="Fu T."/>
            <person name="Tang G."/>
            <person name="Zhang D."/>
            <person name="Sun W.-H."/>
            <person name="Liu D.-K."/>
            <person name="Li Y."/>
            <person name="Chen G.-Z."/>
            <person name="Liu X.-D."/>
            <person name="Liao X.-Y."/>
            <person name="Jiang Y.-T."/>
            <person name="Yu X."/>
            <person name="Hao Y."/>
            <person name="Huang J."/>
            <person name="Zhao X.-W."/>
            <person name="Ke S."/>
            <person name="Chen Y.-Y."/>
            <person name="Wu W.-L."/>
            <person name="Hsu J.-L."/>
            <person name="Lin Y.-F."/>
            <person name="Huang M.-D."/>
            <person name="Li C.-Y."/>
            <person name="Huang L."/>
            <person name="Wang Z.-W."/>
            <person name="Zhao X."/>
            <person name="Zhong W.-Y."/>
            <person name="Peng D.-H."/>
            <person name="Ahmad S."/>
            <person name="Lan S."/>
            <person name="Zhang J.-S."/>
            <person name="Tsai W.-C."/>
            <person name="Van De Peer Y."/>
            <person name="Liu Z.-J."/>
        </authorList>
    </citation>
    <scope>NUCLEOTIDE SEQUENCE</scope>
    <source>
        <strain evidence="3">CP</strain>
        <tissue evidence="3">Leaves</tissue>
    </source>
</reference>
<dbReference type="InterPro" id="IPR053283">
    <property type="entry name" value="TUNICAMYCIN_INDUCED_1"/>
</dbReference>
<proteinExistence type="predicted"/>
<dbReference type="PANTHER" id="PTHR34454:SF2">
    <property type="entry name" value="PROTEIN TUNICAMYCIN INDUCED 1"/>
    <property type="match status" value="1"/>
</dbReference>
<feature type="signal peptide" evidence="2">
    <location>
        <begin position="1"/>
        <end position="26"/>
    </location>
</feature>